<dbReference type="GeneID" id="38782146"/>
<keyword evidence="3" id="KW-1185">Reference proteome</keyword>
<dbReference type="RefSeq" id="XP_027616142.1">
    <property type="nucleotide sequence ID" value="XM_027760341.1"/>
</dbReference>
<dbReference type="OrthoDB" id="2804297at2759"/>
<dbReference type="InParanoid" id="A0A401GST4"/>
<organism evidence="2 3">
    <name type="scientific">Sparassis crispa</name>
    <dbReference type="NCBI Taxonomy" id="139825"/>
    <lineage>
        <taxon>Eukaryota</taxon>
        <taxon>Fungi</taxon>
        <taxon>Dikarya</taxon>
        <taxon>Basidiomycota</taxon>
        <taxon>Agaricomycotina</taxon>
        <taxon>Agaricomycetes</taxon>
        <taxon>Polyporales</taxon>
        <taxon>Sparassidaceae</taxon>
        <taxon>Sparassis</taxon>
    </lineage>
</organism>
<sequence>MSTLHAPFLPFQVLTIEQATNRVQCLVDTFNTYKDCLPYCSLPAREHLQWNTAFETLLHHVGVIETSLIKLCILYPDEVVRTSIAIVICTHQQQELILASCGKCEAGYILTFSTIRYMTRYLDALGMQLYTTIRWIKSEEGKYHWGMVNEAIANMHNTFSRFSLSTIACAIGSQVYLSCFREASGRQTRTGPPTPLTEVLRKFELPCCLRIDPCHAVDLWAFPDLSPLLRNFTPLNVSHLHPGGHSESECRQANEAQRSSSLSCRRISIALSNRRLYVSRIPSYRPRRSRARCMPCNLVSSRSDVSLTLNLHKKRCRSKGPASAASVGLFEGDVPRSPVYKKRALEVMEEVTWVLKEDFPSPLGGDTLTPDSATALLLPRRRDSVDSEVTLVDNSNEDFKEDIKDDSMEGIEWDISENIKDQSHRATSPEPPSSRASSVTGCSEAGSSDDSTLVGPEEQPILIPSRDDAPKSSWLTMLWEMLLRR</sequence>
<reference evidence="2 3" key="1">
    <citation type="journal article" date="2018" name="Sci. Rep.">
        <title>Genome sequence of the cauliflower mushroom Sparassis crispa (Hanabiratake) and its association with beneficial usage.</title>
        <authorList>
            <person name="Kiyama R."/>
            <person name="Furutani Y."/>
            <person name="Kawaguchi K."/>
            <person name="Nakanishi T."/>
        </authorList>
    </citation>
    <scope>NUCLEOTIDE SEQUENCE [LARGE SCALE GENOMIC DNA]</scope>
</reference>
<gene>
    <name evidence="2" type="ORF">SCP_0704150</name>
</gene>
<evidence type="ECO:0000313" key="2">
    <source>
        <dbReference type="EMBL" id="GBE85229.1"/>
    </source>
</evidence>
<feature type="region of interest" description="Disordered" evidence="1">
    <location>
        <begin position="419"/>
        <end position="469"/>
    </location>
</feature>
<proteinExistence type="predicted"/>
<protein>
    <submittedName>
        <fullName evidence="2">Uncharacterized protein</fullName>
    </submittedName>
</protein>
<evidence type="ECO:0000256" key="1">
    <source>
        <dbReference type="SAM" id="MobiDB-lite"/>
    </source>
</evidence>
<accession>A0A401GST4</accession>
<dbReference type="Proteomes" id="UP000287166">
    <property type="component" value="Unassembled WGS sequence"/>
</dbReference>
<comment type="caution">
    <text evidence="2">The sequence shown here is derived from an EMBL/GenBank/DDBJ whole genome shotgun (WGS) entry which is preliminary data.</text>
</comment>
<evidence type="ECO:0000313" key="3">
    <source>
        <dbReference type="Proteomes" id="UP000287166"/>
    </source>
</evidence>
<dbReference type="AlphaFoldDB" id="A0A401GST4"/>
<name>A0A401GST4_9APHY</name>
<feature type="compositionally biased region" description="Polar residues" evidence="1">
    <location>
        <begin position="434"/>
        <end position="451"/>
    </location>
</feature>
<dbReference type="EMBL" id="BFAD01000007">
    <property type="protein sequence ID" value="GBE85229.1"/>
    <property type="molecule type" value="Genomic_DNA"/>
</dbReference>